<keyword evidence="3" id="KW-1185">Reference proteome</keyword>
<dbReference type="RefSeq" id="WP_132948432.1">
    <property type="nucleotide sequence ID" value="NZ_BSVG01000003.1"/>
</dbReference>
<keyword evidence="1" id="KW-1133">Transmembrane helix</keyword>
<dbReference type="OrthoDB" id="1925744at2"/>
<feature type="transmembrane region" description="Helical" evidence="1">
    <location>
        <begin position="6"/>
        <end position="29"/>
    </location>
</feature>
<feature type="transmembrane region" description="Helical" evidence="1">
    <location>
        <begin position="69"/>
        <end position="92"/>
    </location>
</feature>
<reference evidence="2 3" key="1">
    <citation type="submission" date="2019-03" db="EMBL/GenBank/DDBJ databases">
        <title>Genomic Encyclopedia of Type Strains, Phase IV (KMG-IV): sequencing the most valuable type-strain genomes for metagenomic binning, comparative biology and taxonomic classification.</title>
        <authorList>
            <person name="Goeker M."/>
        </authorList>
    </citation>
    <scope>NUCLEOTIDE SEQUENCE [LARGE SCALE GENOMIC DNA]</scope>
    <source>
        <strain evidence="2 3">DSM 24979</strain>
    </source>
</reference>
<feature type="transmembrane region" description="Helical" evidence="1">
    <location>
        <begin position="36"/>
        <end position="57"/>
    </location>
</feature>
<gene>
    <name evidence="2" type="ORF">EDD69_10730</name>
</gene>
<evidence type="ECO:0000313" key="3">
    <source>
        <dbReference type="Proteomes" id="UP000295658"/>
    </source>
</evidence>
<evidence type="ECO:0000313" key="2">
    <source>
        <dbReference type="EMBL" id="TCL49210.1"/>
    </source>
</evidence>
<comment type="caution">
    <text evidence="2">The sequence shown here is derived from an EMBL/GenBank/DDBJ whole genome shotgun (WGS) entry which is preliminary data.</text>
</comment>
<dbReference type="EMBL" id="SLUL01000007">
    <property type="protein sequence ID" value="TCL49210.1"/>
    <property type="molecule type" value="Genomic_DNA"/>
</dbReference>
<evidence type="ECO:0000256" key="1">
    <source>
        <dbReference type="SAM" id="Phobius"/>
    </source>
</evidence>
<name>A0A4R1QEL6_9BACL</name>
<organism evidence="2 3">
    <name type="scientific">Thermolongibacillus altinsuensis</name>
    <dbReference type="NCBI Taxonomy" id="575256"/>
    <lineage>
        <taxon>Bacteria</taxon>
        <taxon>Bacillati</taxon>
        <taxon>Bacillota</taxon>
        <taxon>Bacilli</taxon>
        <taxon>Bacillales</taxon>
        <taxon>Anoxybacillaceae</taxon>
        <taxon>Thermolongibacillus</taxon>
    </lineage>
</organism>
<accession>A0A4R1QEL6</accession>
<keyword evidence="1" id="KW-0472">Membrane</keyword>
<dbReference type="AlphaFoldDB" id="A0A4R1QEL6"/>
<protein>
    <submittedName>
        <fullName evidence="2">Uncharacterized protein</fullName>
    </submittedName>
</protein>
<proteinExistence type="predicted"/>
<dbReference type="Proteomes" id="UP000295658">
    <property type="component" value="Unassembled WGS sequence"/>
</dbReference>
<sequence>MKLSVWAKVVSGLFELILAIPIIGGLIVIGNGYLPLTIVFFLHLTTLIICVAAKHSFKSSVLGMITSLIAWIPVVGWLFHGLTSIALFVSAYQTRKKISTSSSIQ</sequence>
<keyword evidence="1" id="KW-0812">Transmembrane</keyword>